<dbReference type="InterPro" id="IPR010756">
    <property type="entry name" value="Tls1-like"/>
</dbReference>
<name>A0A2P6VP55_9CHLO</name>
<dbReference type="Proteomes" id="UP000239649">
    <property type="component" value="Unassembled WGS sequence"/>
</dbReference>
<sequence>MTGKQRNIRKRRALDEQEELSDGEGAAAPGGEGAGEPAAPRLTAEDIKALQKQRQRRTGIDATLLMAAEARERRADAAVVAAGEVPEDGLQAAFKRERRLHSEEDDPHMKKYVEEQLAKRMGRSDGQEEAARAAEAAARAADPILAALPEGLRKREQNGELDPSWVAGITEVPLSMEQKLKNIEDTEAAKNAMLGGDDDSGGGPRGARRAAFPVSFGRQDPKFLKMLQESHAKKARMRERQEEKKEKKKQEFAGW</sequence>
<evidence type="ECO:0000256" key="3">
    <source>
        <dbReference type="ARBA" id="ARBA00023242"/>
    </source>
</evidence>
<feature type="compositionally biased region" description="Basic residues" evidence="4">
    <location>
        <begin position="1"/>
        <end position="12"/>
    </location>
</feature>
<dbReference type="STRING" id="554055.A0A2P6VP55"/>
<dbReference type="GO" id="GO:0005681">
    <property type="term" value="C:spliceosomal complex"/>
    <property type="evidence" value="ECO:0007669"/>
    <property type="project" value="TreeGrafter"/>
</dbReference>
<comment type="similarity">
    <text evidence="2">Belongs to the TLS1 family.</text>
</comment>
<comment type="subcellular location">
    <subcellularLocation>
        <location evidence="1">Nucleus</location>
    </subcellularLocation>
</comment>
<evidence type="ECO:0000313" key="5">
    <source>
        <dbReference type="EMBL" id="PSC75860.1"/>
    </source>
</evidence>
<feature type="region of interest" description="Disordered" evidence="4">
    <location>
        <begin position="120"/>
        <end position="139"/>
    </location>
</feature>
<keyword evidence="6" id="KW-1185">Reference proteome</keyword>
<evidence type="ECO:0000256" key="4">
    <source>
        <dbReference type="SAM" id="MobiDB-lite"/>
    </source>
</evidence>
<evidence type="ECO:0000256" key="2">
    <source>
        <dbReference type="ARBA" id="ARBA00007643"/>
    </source>
</evidence>
<dbReference type="Pfam" id="PF07052">
    <property type="entry name" value="Hep_59"/>
    <property type="match status" value="1"/>
</dbReference>
<accession>A0A2P6VP55</accession>
<feature type="region of interest" description="Disordered" evidence="4">
    <location>
        <begin position="230"/>
        <end position="255"/>
    </location>
</feature>
<evidence type="ECO:0000256" key="1">
    <source>
        <dbReference type="ARBA" id="ARBA00004123"/>
    </source>
</evidence>
<dbReference type="AlphaFoldDB" id="A0A2P6VP55"/>
<dbReference type="OrthoDB" id="5627at2759"/>
<dbReference type="PANTHER" id="PTHR13486:SF2">
    <property type="entry name" value="SPLICING FACTOR C9ORF78"/>
    <property type="match status" value="1"/>
</dbReference>
<keyword evidence="3" id="KW-0539">Nucleus</keyword>
<dbReference type="GO" id="GO:0000398">
    <property type="term" value="P:mRNA splicing, via spliceosome"/>
    <property type="evidence" value="ECO:0007669"/>
    <property type="project" value="TreeGrafter"/>
</dbReference>
<evidence type="ECO:0000313" key="6">
    <source>
        <dbReference type="Proteomes" id="UP000239649"/>
    </source>
</evidence>
<feature type="region of interest" description="Disordered" evidence="4">
    <location>
        <begin position="187"/>
        <end position="215"/>
    </location>
</feature>
<protein>
    <submittedName>
        <fullName evidence="5">Uncharacterized protein</fullName>
    </submittedName>
</protein>
<feature type="region of interest" description="Disordered" evidence="4">
    <location>
        <begin position="1"/>
        <end position="44"/>
    </location>
</feature>
<organism evidence="5 6">
    <name type="scientific">Micractinium conductrix</name>
    <dbReference type="NCBI Taxonomy" id="554055"/>
    <lineage>
        <taxon>Eukaryota</taxon>
        <taxon>Viridiplantae</taxon>
        <taxon>Chlorophyta</taxon>
        <taxon>core chlorophytes</taxon>
        <taxon>Trebouxiophyceae</taxon>
        <taxon>Chlorellales</taxon>
        <taxon>Chlorellaceae</taxon>
        <taxon>Chlorella clade</taxon>
        <taxon>Micractinium</taxon>
    </lineage>
</organism>
<proteinExistence type="inferred from homology"/>
<gene>
    <name evidence="5" type="ORF">C2E20_1228</name>
</gene>
<feature type="compositionally biased region" description="Basic and acidic residues" evidence="4">
    <location>
        <begin position="120"/>
        <end position="132"/>
    </location>
</feature>
<reference evidence="5 6" key="1">
    <citation type="journal article" date="2018" name="Plant J.">
        <title>Genome sequences of Chlorella sorokiniana UTEX 1602 and Micractinium conductrix SAG 241.80: implications to maltose excretion by a green alga.</title>
        <authorList>
            <person name="Arriola M.B."/>
            <person name="Velmurugan N."/>
            <person name="Zhang Y."/>
            <person name="Plunkett M.H."/>
            <person name="Hondzo H."/>
            <person name="Barney B.M."/>
        </authorList>
    </citation>
    <scope>NUCLEOTIDE SEQUENCE [LARGE SCALE GENOMIC DNA]</scope>
    <source>
        <strain evidence="5 6">SAG 241.80</strain>
    </source>
</reference>
<comment type="caution">
    <text evidence="5">The sequence shown here is derived from an EMBL/GenBank/DDBJ whole genome shotgun (WGS) entry which is preliminary data.</text>
</comment>
<dbReference type="EMBL" id="LHPF02000002">
    <property type="protein sequence ID" value="PSC75860.1"/>
    <property type="molecule type" value="Genomic_DNA"/>
</dbReference>
<dbReference type="PANTHER" id="PTHR13486">
    <property type="entry name" value="TELOMERE LENGTH AND SILENCING PROTEIN 1 TLS1 FAMILY MEMBER"/>
    <property type="match status" value="1"/>
</dbReference>